<dbReference type="InterPro" id="IPR050782">
    <property type="entry name" value="PP1_regulatory_subunit_3"/>
</dbReference>
<name>J9EU13_WUCBA</name>
<evidence type="ECO:0000313" key="2">
    <source>
        <dbReference type="EMBL" id="EJW78729.1"/>
    </source>
</evidence>
<dbReference type="PANTHER" id="PTHR12307">
    <property type="entry name" value="PROTEIN PHOSPHATASE 1 REGULATORY SUBUNIT"/>
    <property type="match status" value="1"/>
</dbReference>
<dbReference type="EMBL" id="ADBV01006241">
    <property type="protein sequence ID" value="EJW78729.1"/>
    <property type="molecule type" value="Genomic_DNA"/>
</dbReference>
<reference evidence="3" key="1">
    <citation type="submission" date="2012-08" db="EMBL/GenBank/DDBJ databases">
        <title>The Genome Sequence of Wuchereria bancrofti.</title>
        <authorList>
            <person name="Nutman T.B."/>
            <person name="Fink D.L."/>
            <person name="Russ C."/>
            <person name="Young S."/>
            <person name="Zeng Q."/>
            <person name="Koehrsen M."/>
            <person name="Alvarado L."/>
            <person name="Berlin A."/>
            <person name="Chapman S.B."/>
            <person name="Chen Z."/>
            <person name="Freedman E."/>
            <person name="Gellesch M."/>
            <person name="Goldberg J."/>
            <person name="Griggs A."/>
            <person name="Gujja S."/>
            <person name="Heilman E.R."/>
            <person name="Heiman D."/>
            <person name="Hepburn T."/>
            <person name="Howarth C."/>
            <person name="Jen D."/>
            <person name="Larson L."/>
            <person name="Lewis B."/>
            <person name="Mehta T."/>
            <person name="Park D."/>
            <person name="Pearson M."/>
            <person name="Roberts A."/>
            <person name="Saif S."/>
            <person name="Shea T."/>
            <person name="Shenoy N."/>
            <person name="Sisk P."/>
            <person name="Stolte C."/>
            <person name="Sykes S."/>
            <person name="Walk T."/>
            <person name="White J."/>
            <person name="Yandava C."/>
            <person name="Haas B."/>
            <person name="Henn M.R."/>
            <person name="Nusbaum C."/>
            <person name="Birren B."/>
        </authorList>
    </citation>
    <scope>NUCLEOTIDE SEQUENCE [LARGE SCALE GENOMIC DNA]</scope>
    <source>
        <strain evidence="3">NA</strain>
    </source>
</reference>
<feature type="non-terminal residue" evidence="2">
    <location>
        <position position="1"/>
    </location>
</feature>
<organism evidence="2 3">
    <name type="scientific">Wuchereria bancrofti</name>
    <dbReference type="NCBI Taxonomy" id="6293"/>
    <lineage>
        <taxon>Eukaryota</taxon>
        <taxon>Metazoa</taxon>
        <taxon>Ecdysozoa</taxon>
        <taxon>Nematoda</taxon>
        <taxon>Chromadorea</taxon>
        <taxon>Rhabditida</taxon>
        <taxon>Spirurina</taxon>
        <taxon>Spiruromorpha</taxon>
        <taxon>Filarioidea</taxon>
        <taxon>Onchocercidae</taxon>
        <taxon>Wuchereria</taxon>
    </lineage>
</organism>
<dbReference type="PROSITE" id="PS51159">
    <property type="entry name" value="CBM21"/>
    <property type="match status" value="1"/>
</dbReference>
<dbReference type="GO" id="GO:0008157">
    <property type="term" value="F:protein phosphatase 1 binding"/>
    <property type="evidence" value="ECO:0007669"/>
    <property type="project" value="TreeGrafter"/>
</dbReference>
<accession>J9EU13</accession>
<protein>
    <submittedName>
        <fullName evidence="2">Phosphatase regulatory subunit family protein</fullName>
    </submittedName>
</protein>
<dbReference type="GO" id="GO:2001069">
    <property type="term" value="F:glycogen binding"/>
    <property type="evidence" value="ECO:0007669"/>
    <property type="project" value="TreeGrafter"/>
</dbReference>
<dbReference type="Pfam" id="PF03370">
    <property type="entry name" value="CBM_21"/>
    <property type="match status" value="1"/>
</dbReference>
<evidence type="ECO:0000259" key="1">
    <source>
        <dbReference type="PROSITE" id="PS51159"/>
    </source>
</evidence>
<sequence length="324" mass="36231">DLRSVGSDPSSSILCPTICRRAASFPIVSRHHPMSSLLRVRSQSESDALNRLGVINSRNTLTEQLKKRQLIPITVEKSLDNSISQGESNTNLDYKDCIDSNVGDFDQLSVIVENVVVKTAKVVIRSHKSVRFADDCGKDLTTVRVISEPSDYPPTISASVIRRLLGETDENEKSGQVSSSWVISFKQPASEYIKFRETLESGFVALENVVLKNEICHMVGTIKVKNITYEKKVFVRFTSDGWKSFLDRMATYQPSSSKFYDTFSFDVELPTNGSNPNARIEFCICFEIGSSQGDTSQQQFWDSNNGRNYVLISQEAQTPMSPLP</sequence>
<dbReference type="PANTHER" id="PTHR12307:SF48">
    <property type="entry name" value="PROTEIN PHOSPHATASE 1 REGULATORY SUBUNIT"/>
    <property type="match status" value="1"/>
</dbReference>
<feature type="non-terminal residue" evidence="2">
    <location>
        <position position="324"/>
    </location>
</feature>
<dbReference type="Proteomes" id="UP000004810">
    <property type="component" value="Unassembled WGS sequence"/>
</dbReference>
<proteinExistence type="predicted"/>
<dbReference type="Gene3D" id="2.60.40.2440">
    <property type="entry name" value="Carbohydrate binding type-21 domain"/>
    <property type="match status" value="1"/>
</dbReference>
<feature type="domain" description="CBM21" evidence="1">
    <location>
        <begin position="196"/>
        <end position="312"/>
    </location>
</feature>
<dbReference type="InterPro" id="IPR005036">
    <property type="entry name" value="CBM21_dom"/>
</dbReference>
<dbReference type="AlphaFoldDB" id="J9EU13"/>
<dbReference type="InterPro" id="IPR038175">
    <property type="entry name" value="CBM21_dom_sf"/>
</dbReference>
<dbReference type="GO" id="GO:0000164">
    <property type="term" value="C:protein phosphatase type 1 complex"/>
    <property type="evidence" value="ECO:0007669"/>
    <property type="project" value="TreeGrafter"/>
</dbReference>
<dbReference type="GO" id="GO:0005979">
    <property type="term" value="P:regulation of glycogen biosynthetic process"/>
    <property type="evidence" value="ECO:0007669"/>
    <property type="project" value="TreeGrafter"/>
</dbReference>
<comment type="caution">
    <text evidence="2">The sequence shown here is derived from an EMBL/GenBank/DDBJ whole genome shotgun (WGS) entry which is preliminary data.</text>
</comment>
<gene>
    <name evidence="2" type="ORF">WUBG_10360</name>
</gene>
<evidence type="ECO:0000313" key="3">
    <source>
        <dbReference type="Proteomes" id="UP000004810"/>
    </source>
</evidence>